<accession>A0A5J9TEP9</accession>
<dbReference type="Gramene" id="TVU09866">
    <property type="protein sequence ID" value="TVU09866"/>
    <property type="gene ID" value="EJB05_43363"/>
</dbReference>
<evidence type="ECO:0000256" key="1">
    <source>
        <dbReference type="SAM" id="MobiDB-lite"/>
    </source>
</evidence>
<proteinExistence type="predicted"/>
<keyword evidence="3" id="KW-1185">Reference proteome</keyword>
<dbReference type="Proteomes" id="UP000324897">
    <property type="component" value="Chromosome 3"/>
</dbReference>
<gene>
    <name evidence="2" type="ORF">EJB05_43363</name>
</gene>
<feature type="region of interest" description="Disordered" evidence="1">
    <location>
        <begin position="216"/>
        <end position="245"/>
    </location>
</feature>
<dbReference type="OrthoDB" id="10357232at2759"/>
<dbReference type="AlphaFoldDB" id="A0A5J9TEP9"/>
<feature type="compositionally biased region" description="Basic and acidic residues" evidence="1">
    <location>
        <begin position="228"/>
        <end position="238"/>
    </location>
</feature>
<evidence type="ECO:0000313" key="2">
    <source>
        <dbReference type="EMBL" id="TVU09866.1"/>
    </source>
</evidence>
<evidence type="ECO:0000313" key="3">
    <source>
        <dbReference type="Proteomes" id="UP000324897"/>
    </source>
</evidence>
<protein>
    <submittedName>
        <fullName evidence="2">Uncharacterized protein</fullName>
    </submittedName>
</protein>
<name>A0A5J9TEP9_9POAL</name>
<feature type="non-terminal residue" evidence="2">
    <location>
        <position position="1"/>
    </location>
</feature>
<organism evidence="2 3">
    <name type="scientific">Eragrostis curvula</name>
    <name type="common">weeping love grass</name>
    <dbReference type="NCBI Taxonomy" id="38414"/>
    <lineage>
        <taxon>Eukaryota</taxon>
        <taxon>Viridiplantae</taxon>
        <taxon>Streptophyta</taxon>
        <taxon>Embryophyta</taxon>
        <taxon>Tracheophyta</taxon>
        <taxon>Spermatophyta</taxon>
        <taxon>Magnoliopsida</taxon>
        <taxon>Liliopsida</taxon>
        <taxon>Poales</taxon>
        <taxon>Poaceae</taxon>
        <taxon>PACMAD clade</taxon>
        <taxon>Chloridoideae</taxon>
        <taxon>Eragrostideae</taxon>
        <taxon>Eragrostidinae</taxon>
        <taxon>Eragrostis</taxon>
    </lineage>
</organism>
<sequence length="437" mass="47188">MARTCHDHYVVNNVRASTVTSEEDTASVAVLRKPWIGTRRSPNKSCAGVVVGRGNRVLRGKAVVDRHGENISLGDDRVDVPVVHRRGGRVDDQASAVEVHEDGQLLVLGGGEVIRDVEACRDVSGAVDDDVLGGDPRVGVKARRCGVRAEEALYTTLESDRSVVAGFMARWCRSKDYGQVGSFLSPPTLQSEANTASVSSNQKSFSNFRLGHCGRSGHSRASATHSAFSEERDQPAHERHGRTATGLAEEEDVLLALGLEPLHCAAPPARCEALVVCSAPRPQEVHLRRADEHPLARQVSQAPRHGGPGVRSRVVGTVRSFGAHDEPQLLHLRHRLRRLPVDGIRAPDPVEQNRALDPRRHVVQACALLTGHHRDVVDDAPAGAVAGQEDAAEVAVLRQPGVSSATRDHPLERPEGVLVPDRQRVLGREAVVHGDDE</sequence>
<reference evidence="2 3" key="1">
    <citation type="journal article" date="2019" name="Sci. Rep.">
        <title>A high-quality genome of Eragrostis curvula grass provides insights into Poaceae evolution and supports new strategies to enhance forage quality.</title>
        <authorList>
            <person name="Carballo J."/>
            <person name="Santos B.A.C.M."/>
            <person name="Zappacosta D."/>
            <person name="Garbus I."/>
            <person name="Selva J.P."/>
            <person name="Gallo C.A."/>
            <person name="Diaz A."/>
            <person name="Albertini E."/>
            <person name="Caccamo M."/>
            <person name="Echenique V."/>
        </authorList>
    </citation>
    <scope>NUCLEOTIDE SEQUENCE [LARGE SCALE GENOMIC DNA]</scope>
    <source>
        <strain evidence="3">cv. Victoria</strain>
        <tissue evidence="2">Leaf</tissue>
    </source>
</reference>
<comment type="caution">
    <text evidence="2">The sequence shown here is derived from an EMBL/GenBank/DDBJ whole genome shotgun (WGS) entry which is preliminary data.</text>
</comment>
<dbReference type="EMBL" id="RWGY01000039">
    <property type="protein sequence ID" value="TVU09866.1"/>
    <property type="molecule type" value="Genomic_DNA"/>
</dbReference>